<evidence type="ECO:0000313" key="3">
    <source>
        <dbReference type="Proteomes" id="UP001314903"/>
    </source>
</evidence>
<evidence type="ECO:0000313" key="2">
    <source>
        <dbReference type="EMBL" id="MBP2026617.1"/>
    </source>
</evidence>
<evidence type="ECO:0000256" key="1">
    <source>
        <dbReference type="SAM" id="Phobius"/>
    </source>
</evidence>
<comment type="caution">
    <text evidence="2">The sequence shown here is derived from an EMBL/GenBank/DDBJ whole genome shotgun (WGS) entry which is preliminary data.</text>
</comment>
<organism evidence="2 3">
    <name type="scientific">Acetoanaerobium pronyense</name>
    <dbReference type="NCBI Taxonomy" id="1482736"/>
    <lineage>
        <taxon>Bacteria</taxon>
        <taxon>Bacillati</taxon>
        <taxon>Bacillota</taxon>
        <taxon>Clostridia</taxon>
        <taxon>Peptostreptococcales</taxon>
        <taxon>Filifactoraceae</taxon>
        <taxon>Acetoanaerobium</taxon>
    </lineage>
</organism>
<sequence>MGMVISWMCVFSIVILCSNFFKFIYIELFHDNKASQVLVREKVGMPVQKTKRTVSESSSNSQVRYKKAAGESFSYQSYEDYRRSNRISR</sequence>
<feature type="transmembrane region" description="Helical" evidence="1">
    <location>
        <begin position="7"/>
        <end position="26"/>
    </location>
</feature>
<dbReference type="RefSeq" id="WP_209658850.1">
    <property type="nucleotide sequence ID" value="NZ_JAGGLI010000003.1"/>
</dbReference>
<dbReference type="EMBL" id="JAGGLI010000003">
    <property type="protein sequence ID" value="MBP2026617.1"/>
    <property type="molecule type" value="Genomic_DNA"/>
</dbReference>
<dbReference type="Proteomes" id="UP001314903">
    <property type="component" value="Unassembled WGS sequence"/>
</dbReference>
<keyword evidence="1" id="KW-0812">Transmembrane</keyword>
<keyword evidence="1" id="KW-1133">Transmembrane helix</keyword>
<keyword evidence="3" id="KW-1185">Reference proteome</keyword>
<gene>
    <name evidence="2" type="ORF">J2Z35_000406</name>
</gene>
<proteinExistence type="predicted"/>
<keyword evidence="1" id="KW-0472">Membrane</keyword>
<name>A0ABS4KFT9_9FIRM</name>
<reference evidence="2 3" key="1">
    <citation type="submission" date="2021-03" db="EMBL/GenBank/DDBJ databases">
        <title>Genomic Encyclopedia of Type Strains, Phase IV (KMG-IV): sequencing the most valuable type-strain genomes for metagenomic binning, comparative biology and taxonomic classification.</title>
        <authorList>
            <person name="Goeker M."/>
        </authorList>
    </citation>
    <scope>NUCLEOTIDE SEQUENCE [LARGE SCALE GENOMIC DNA]</scope>
    <source>
        <strain evidence="2 3">DSM 27512</strain>
    </source>
</reference>
<accession>A0ABS4KFT9</accession>
<protein>
    <submittedName>
        <fullName evidence="2">Uncharacterized protein</fullName>
    </submittedName>
</protein>